<dbReference type="OrthoDB" id="2429891at2759"/>
<dbReference type="EMBL" id="LT553217">
    <property type="protein sequence ID" value="SAM00446.1"/>
    <property type="molecule type" value="Genomic_DNA"/>
</dbReference>
<evidence type="ECO:0000256" key="1">
    <source>
        <dbReference type="SAM" id="MobiDB-lite"/>
    </source>
</evidence>
<reference evidence="2" key="1">
    <citation type="submission" date="2016-04" db="EMBL/GenBank/DDBJ databases">
        <authorList>
            <person name="Evans L.H."/>
            <person name="Alamgir A."/>
            <person name="Owens N."/>
            <person name="Weber N.D."/>
            <person name="Virtaneva K."/>
            <person name="Barbian K."/>
            <person name="Babar A."/>
            <person name="Rosenke K."/>
        </authorList>
    </citation>
    <scope>NUCLEOTIDE SEQUENCE [LARGE SCALE GENOMIC DNA]</scope>
    <source>
        <strain evidence="2">CBS 101.48</strain>
    </source>
</reference>
<keyword evidence="3" id="KW-1185">Reference proteome</keyword>
<feature type="compositionally biased region" description="Low complexity" evidence="1">
    <location>
        <begin position="156"/>
        <end position="172"/>
    </location>
</feature>
<protein>
    <submittedName>
        <fullName evidence="2">Uncharacterized protein</fullName>
    </submittedName>
</protein>
<feature type="region of interest" description="Disordered" evidence="1">
    <location>
        <begin position="237"/>
        <end position="271"/>
    </location>
</feature>
<organism evidence="2">
    <name type="scientific">Absidia glauca</name>
    <name type="common">Pin mould</name>
    <dbReference type="NCBI Taxonomy" id="4829"/>
    <lineage>
        <taxon>Eukaryota</taxon>
        <taxon>Fungi</taxon>
        <taxon>Fungi incertae sedis</taxon>
        <taxon>Mucoromycota</taxon>
        <taxon>Mucoromycotina</taxon>
        <taxon>Mucoromycetes</taxon>
        <taxon>Mucorales</taxon>
        <taxon>Cunninghamellaceae</taxon>
        <taxon>Absidia</taxon>
    </lineage>
</organism>
<feature type="compositionally biased region" description="Polar residues" evidence="1">
    <location>
        <begin position="259"/>
        <end position="271"/>
    </location>
</feature>
<dbReference type="Proteomes" id="UP000078561">
    <property type="component" value="Unassembled WGS sequence"/>
</dbReference>
<evidence type="ECO:0000313" key="3">
    <source>
        <dbReference type="Proteomes" id="UP000078561"/>
    </source>
</evidence>
<proteinExistence type="predicted"/>
<feature type="region of interest" description="Disordered" evidence="1">
    <location>
        <begin position="152"/>
        <end position="190"/>
    </location>
</feature>
<name>A0A168NFG5_ABSGL</name>
<evidence type="ECO:0000313" key="2">
    <source>
        <dbReference type="EMBL" id="SAM00446.1"/>
    </source>
</evidence>
<accession>A0A168NFG5</accession>
<sequence>MFLNHNVKLLLPRSAQSLIRRSSLPSLIIHRSFTSSRLHFKAHDGGTSTGSNCSRSGVDDEEKLNTTATDGQEPFVSASPEPTSLPFMPVIHIPQTEFAHNAFFSLHRPLLGLEDDKMDKPFFSNQAPEEALVDVNEQISNYLMTLRPFEVPAPPQTQKQTQSDSTTTATSSWNTHLHTQKQQEEEEEEDYYMDHSLPVFYMPESDDIVDYLTTMQTRLVRQNAFYDAISVSAFRTPGTTGRTKGRSLASSMGLEKSGSKPSPTSKLATSPFTSTIVSSRFQKRLRQGIYRHRWSK</sequence>
<feature type="region of interest" description="Disordered" evidence="1">
    <location>
        <begin position="44"/>
        <end position="80"/>
    </location>
</feature>
<dbReference type="AlphaFoldDB" id="A0A168NFG5"/>
<dbReference type="InParanoid" id="A0A168NFG5"/>
<gene>
    <name evidence="2" type="primary">ABSGL_06134.1 scaffold 7701</name>
</gene>